<dbReference type="AlphaFoldDB" id="A0A9X1R836"/>
<dbReference type="Proteomes" id="UP001139012">
    <property type="component" value="Unassembled WGS sequence"/>
</dbReference>
<sequence>METAAIDPEPASKRHYLGHARSWATSASRPYSPVVCLSLLLAIGLALEIGF</sequence>
<evidence type="ECO:0000313" key="4">
    <source>
        <dbReference type="Proteomes" id="UP001139054"/>
    </source>
</evidence>
<evidence type="ECO:0000313" key="3">
    <source>
        <dbReference type="Proteomes" id="UP001139012"/>
    </source>
</evidence>
<name>A0A9X1R836_9BRAD</name>
<reference evidence="1" key="1">
    <citation type="submission" date="2022-01" db="EMBL/GenBank/DDBJ databases">
        <title>Genome sequnece data of strain Bradyrhizobium sp. nov.</title>
        <authorList>
            <person name="Zhang J."/>
        </authorList>
    </citation>
    <scope>NUCLEOTIDE SEQUENCE</scope>
    <source>
        <strain evidence="2">WYCCWR 12774</strain>
        <strain evidence="1">WYCCWR 13023</strain>
    </source>
</reference>
<dbReference type="RefSeq" id="WP_237858845.1">
    <property type="nucleotide sequence ID" value="NZ_JAKLTY010000005.1"/>
</dbReference>
<accession>A0A9X1R836</accession>
<evidence type="ECO:0000313" key="2">
    <source>
        <dbReference type="EMBL" id="MCG2666562.1"/>
    </source>
</evidence>
<protein>
    <submittedName>
        <fullName evidence="1">Uncharacterized protein</fullName>
    </submittedName>
</protein>
<dbReference type="EMBL" id="JAKLTY010000005">
    <property type="protein sequence ID" value="MCG2626750.1"/>
    <property type="molecule type" value="Genomic_DNA"/>
</dbReference>
<keyword evidence="3" id="KW-1185">Reference proteome</keyword>
<comment type="caution">
    <text evidence="1">The sequence shown here is derived from an EMBL/GenBank/DDBJ whole genome shotgun (WGS) entry which is preliminary data.</text>
</comment>
<proteinExistence type="predicted"/>
<evidence type="ECO:0000313" key="1">
    <source>
        <dbReference type="EMBL" id="MCG2626750.1"/>
    </source>
</evidence>
<dbReference type="EMBL" id="JAKLUA010000001">
    <property type="protein sequence ID" value="MCG2666562.1"/>
    <property type="molecule type" value="Genomic_DNA"/>
</dbReference>
<gene>
    <name evidence="2" type="ORF">L6637_06365</name>
    <name evidence="1" type="ORF">L6654_08955</name>
</gene>
<organism evidence="1 4">
    <name type="scientific">Bradyrhizobium zhengyangense</name>
    <dbReference type="NCBI Taxonomy" id="2911009"/>
    <lineage>
        <taxon>Bacteria</taxon>
        <taxon>Pseudomonadati</taxon>
        <taxon>Pseudomonadota</taxon>
        <taxon>Alphaproteobacteria</taxon>
        <taxon>Hyphomicrobiales</taxon>
        <taxon>Nitrobacteraceae</taxon>
        <taxon>Bradyrhizobium</taxon>
    </lineage>
</organism>
<dbReference type="Proteomes" id="UP001139054">
    <property type="component" value="Unassembled WGS sequence"/>
</dbReference>